<gene>
    <name evidence="1" type="ORF">M768_00825</name>
</gene>
<keyword evidence="2" id="KW-1185">Reference proteome</keyword>
<dbReference type="Proteomes" id="UP000037387">
    <property type="component" value="Unassembled WGS sequence"/>
</dbReference>
<protein>
    <submittedName>
        <fullName evidence="1">Uncharacterized protein</fullName>
    </submittedName>
</protein>
<dbReference type="AlphaFoldDB" id="A0A0M0FBF5"/>
<sequence length="65" mass="6680">MNTMSATRTRAATQRPTQVAPVRVRGVLVGFPEVRETGSGRVTRAVAAGSPLVAELSGVVAMVAS</sequence>
<proteinExistence type="predicted"/>
<evidence type="ECO:0000313" key="2">
    <source>
        <dbReference type="Proteomes" id="UP000037387"/>
    </source>
</evidence>
<name>A0A0M0FBF5_CELCE</name>
<comment type="caution">
    <text evidence="1">The sequence shown here is derived from an EMBL/GenBank/DDBJ whole genome shotgun (WGS) entry which is preliminary data.</text>
</comment>
<dbReference type="EMBL" id="ATNL01000006">
    <property type="protein sequence ID" value="KON74501.1"/>
    <property type="molecule type" value="Genomic_DNA"/>
</dbReference>
<organism evidence="1 2">
    <name type="scientific">Cellulosimicrobium cellulans F16</name>
    <dbReference type="NCBI Taxonomy" id="1350482"/>
    <lineage>
        <taxon>Bacteria</taxon>
        <taxon>Bacillati</taxon>
        <taxon>Actinomycetota</taxon>
        <taxon>Actinomycetes</taxon>
        <taxon>Micrococcales</taxon>
        <taxon>Promicromonosporaceae</taxon>
        <taxon>Cellulosimicrobium</taxon>
    </lineage>
</organism>
<reference evidence="1 2" key="1">
    <citation type="journal article" date="2015" name="Sci. Rep.">
        <title>Functional and structural properties of a novel cellulosome-like multienzyme complex: efficient glycoside hydrolysis of water-insoluble 7-xylosyl-10-deacetylpaclitaxel.</title>
        <authorList>
            <person name="Dou T.Y."/>
            <person name="Luan H.W."/>
            <person name="Ge G.B."/>
            <person name="Dong M.M."/>
            <person name="Zou H.F."/>
            <person name="He Y.Q."/>
            <person name="Cui P."/>
            <person name="Wang J.Y."/>
            <person name="Hao D.C."/>
            <person name="Yang S.L."/>
            <person name="Yang L."/>
        </authorList>
    </citation>
    <scope>NUCLEOTIDE SEQUENCE [LARGE SCALE GENOMIC DNA]</scope>
    <source>
        <strain evidence="1 2">F16</strain>
    </source>
</reference>
<evidence type="ECO:0000313" key="1">
    <source>
        <dbReference type="EMBL" id="KON74501.1"/>
    </source>
</evidence>
<accession>A0A0M0FBF5</accession>